<evidence type="ECO:0000256" key="1">
    <source>
        <dbReference type="SAM" id="SignalP"/>
    </source>
</evidence>
<dbReference type="EMBL" id="BMMF01000004">
    <property type="protein sequence ID" value="GGK30602.1"/>
    <property type="molecule type" value="Genomic_DNA"/>
</dbReference>
<accession>A0A917Q6E6</accession>
<comment type="caution">
    <text evidence="2">The sequence shown here is derived from an EMBL/GenBank/DDBJ whole genome shotgun (WGS) entry which is preliminary data.</text>
</comment>
<reference evidence="2 3" key="1">
    <citation type="journal article" date="2014" name="Int. J. Syst. Evol. Microbiol.">
        <title>Complete genome sequence of Corynebacterium casei LMG S-19264T (=DSM 44701T), isolated from a smear-ripened cheese.</title>
        <authorList>
            <consortium name="US DOE Joint Genome Institute (JGI-PGF)"/>
            <person name="Walter F."/>
            <person name="Albersmeier A."/>
            <person name="Kalinowski J."/>
            <person name="Ruckert C."/>
        </authorList>
    </citation>
    <scope>NUCLEOTIDE SEQUENCE [LARGE SCALE GENOMIC DNA]</scope>
    <source>
        <strain evidence="2 3">CGMCC 1.9161</strain>
    </source>
</reference>
<protein>
    <submittedName>
        <fullName evidence="2">Uncharacterized protein</fullName>
    </submittedName>
</protein>
<evidence type="ECO:0000313" key="2">
    <source>
        <dbReference type="EMBL" id="GGK30602.1"/>
    </source>
</evidence>
<gene>
    <name evidence="2" type="ORF">GCM10011322_16420</name>
</gene>
<organism evidence="2 3">
    <name type="scientific">Salinarimonas ramus</name>
    <dbReference type="NCBI Taxonomy" id="690164"/>
    <lineage>
        <taxon>Bacteria</taxon>
        <taxon>Pseudomonadati</taxon>
        <taxon>Pseudomonadota</taxon>
        <taxon>Alphaproteobacteria</taxon>
        <taxon>Hyphomicrobiales</taxon>
        <taxon>Salinarimonadaceae</taxon>
        <taxon>Salinarimonas</taxon>
    </lineage>
</organism>
<feature type="signal peptide" evidence="1">
    <location>
        <begin position="1"/>
        <end position="32"/>
    </location>
</feature>
<keyword evidence="1" id="KW-0732">Signal</keyword>
<evidence type="ECO:0000313" key="3">
    <source>
        <dbReference type="Proteomes" id="UP000600449"/>
    </source>
</evidence>
<proteinExistence type="predicted"/>
<dbReference type="Proteomes" id="UP000600449">
    <property type="component" value="Unassembled WGS sequence"/>
</dbReference>
<sequence length="177" mass="19502">MRKTIPAETTMKSALLALAGALAITFAAPAIAADYARGDIAEERLGGWYYGAPPAEERVSPFAGTVPSCDAPTILSTISGEFNRREARFWNSGLRIVGIEHVRPVAFRPWGDSFIPRRFCTATAAVQRGPVVRHHRVNYLIREELGVFLQSSHDVEWCVIGVERLLHAAPNCEMMLP</sequence>
<feature type="chain" id="PRO_5037828164" evidence="1">
    <location>
        <begin position="33"/>
        <end position="177"/>
    </location>
</feature>
<dbReference type="RefSeq" id="WP_188911532.1">
    <property type="nucleotide sequence ID" value="NZ_BMMF01000004.1"/>
</dbReference>
<keyword evidence="3" id="KW-1185">Reference proteome</keyword>
<dbReference type="AlphaFoldDB" id="A0A917Q6E6"/>
<name>A0A917Q6E6_9HYPH</name>